<evidence type="ECO:0000313" key="2">
    <source>
        <dbReference type="Proteomes" id="UP000076555"/>
    </source>
</evidence>
<sequence>MCITDRIKPVSKPNSGILIRDLFRPVAQVTINVLVDNISNNYHQKKLFRDSLHPVLRIDEVNQLISSVD</sequence>
<proteinExistence type="predicted"/>
<dbReference type="RefSeq" id="WP_063871167.1">
    <property type="nucleotide sequence ID" value="NZ_CAWMRI010000013.1"/>
</dbReference>
<accession>A0A166KX38</accession>
<dbReference type="EMBL" id="LWAJ01000013">
    <property type="protein sequence ID" value="KZL51648.1"/>
    <property type="molecule type" value="Genomic_DNA"/>
</dbReference>
<dbReference type="OrthoDB" id="9778766at2"/>
<reference evidence="1 2" key="1">
    <citation type="submission" date="2016-04" db="EMBL/GenBank/DDBJ databases">
        <title>Draft Genome Assembly of the Bloom-forming Cyanobacterium Nodularia spumigena Strain CENA596 in Shrimp Production Ponds.</title>
        <authorList>
            <person name="Popin R.V."/>
            <person name="Rigonato J."/>
            <person name="Abreu V.A."/>
            <person name="Andreote A.P."/>
            <person name="Silveira S.B."/>
            <person name="Odebrecht C."/>
            <person name="Fiore M.F."/>
        </authorList>
    </citation>
    <scope>NUCLEOTIDE SEQUENCE [LARGE SCALE GENOMIC DNA]</scope>
    <source>
        <strain evidence="1 2">CENA596</strain>
    </source>
</reference>
<dbReference type="AlphaFoldDB" id="A0A166KX38"/>
<organism evidence="1 2">
    <name type="scientific">Nodularia spumigena CENA596</name>
    <dbReference type="NCBI Taxonomy" id="1819295"/>
    <lineage>
        <taxon>Bacteria</taxon>
        <taxon>Bacillati</taxon>
        <taxon>Cyanobacteriota</taxon>
        <taxon>Cyanophyceae</taxon>
        <taxon>Nostocales</taxon>
        <taxon>Nodulariaceae</taxon>
        <taxon>Nodularia</taxon>
    </lineage>
</organism>
<protein>
    <submittedName>
        <fullName evidence="1">Uncharacterized protein</fullName>
    </submittedName>
</protein>
<name>A0A166KX38_NODSP</name>
<dbReference type="Proteomes" id="UP000076555">
    <property type="component" value="Unassembled WGS sequence"/>
</dbReference>
<gene>
    <name evidence="1" type="ORF">A2T98_00945</name>
</gene>
<comment type="caution">
    <text evidence="1">The sequence shown here is derived from an EMBL/GenBank/DDBJ whole genome shotgun (WGS) entry which is preliminary data.</text>
</comment>
<evidence type="ECO:0000313" key="1">
    <source>
        <dbReference type="EMBL" id="KZL51648.1"/>
    </source>
</evidence>